<feature type="transmembrane region" description="Helical" evidence="6">
    <location>
        <begin position="318"/>
        <end position="335"/>
    </location>
</feature>
<dbReference type="InterPro" id="IPR001046">
    <property type="entry name" value="NRAMP_fam"/>
</dbReference>
<comment type="caution">
    <text evidence="7">The sequence shown here is derived from an EMBL/GenBank/DDBJ whole genome shotgun (WGS) entry which is preliminary data.</text>
</comment>
<keyword evidence="3 6" id="KW-0812">Transmembrane</keyword>
<feature type="transmembrane region" description="Helical" evidence="6">
    <location>
        <begin position="381"/>
        <end position="403"/>
    </location>
</feature>
<evidence type="ECO:0000256" key="2">
    <source>
        <dbReference type="ARBA" id="ARBA00022448"/>
    </source>
</evidence>
<evidence type="ECO:0000256" key="5">
    <source>
        <dbReference type="ARBA" id="ARBA00023136"/>
    </source>
</evidence>
<evidence type="ECO:0000256" key="4">
    <source>
        <dbReference type="ARBA" id="ARBA00022989"/>
    </source>
</evidence>
<dbReference type="Proteomes" id="UP001231924">
    <property type="component" value="Unassembled WGS sequence"/>
</dbReference>
<dbReference type="NCBIfam" id="NF037982">
    <property type="entry name" value="Nramp_1"/>
    <property type="match status" value="1"/>
</dbReference>
<dbReference type="PANTHER" id="PTHR11706">
    <property type="entry name" value="SOLUTE CARRIER PROTEIN FAMILY 11 MEMBER"/>
    <property type="match status" value="1"/>
</dbReference>
<feature type="transmembrane region" description="Helical" evidence="6">
    <location>
        <begin position="341"/>
        <end position="360"/>
    </location>
</feature>
<reference evidence="7 8" key="1">
    <citation type="submission" date="2023-06" db="EMBL/GenBank/DDBJ databases">
        <title>Actinomycetospora Odt1-22.</title>
        <authorList>
            <person name="Supong K."/>
        </authorList>
    </citation>
    <scope>NUCLEOTIDE SEQUENCE [LARGE SCALE GENOMIC DNA]</scope>
    <source>
        <strain evidence="7 8">Odt1-22</strain>
    </source>
</reference>
<evidence type="ECO:0000313" key="8">
    <source>
        <dbReference type="Proteomes" id="UP001231924"/>
    </source>
</evidence>
<feature type="transmembrane region" description="Helical" evidence="6">
    <location>
        <begin position="146"/>
        <end position="166"/>
    </location>
</feature>
<evidence type="ECO:0000256" key="1">
    <source>
        <dbReference type="ARBA" id="ARBA00004141"/>
    </source>
</evidence>
<feature type="transmembrane region" description="Helical" evidence="6">
    <location>
        <begin position="186"/>
        <end position="210"/>
    </location>
</feature>
<organism evidence="7 8">
    <name type="scientific">Actinomycetospora termitidis</name>
    <dbReference type="NCBI Taxonomy" id="3053470"/>
    <lineage>
        <taxon>Bacteria</taxon>
        <taxon>Bacillati</taxon>
        <taxon>Actinomycetota</taxon>
        <taxon>Actinomycetes</taxon>
        <taxon>Pseudonocardiales</taxon>
        <taxon>Pseudonocardiaceae</taxon>
        <taxon>Actinomycetospora</taxon>
    </lineage>
</organism>
<comment type="subcellular location">
    <subcellularLocation>
        <location evidence="1">Membrane</location>
        <topology evidence="1">Multi-pass membrane protein</topology>
    </subcellularLocation>
</comment>
<dbReference type="Pfam" id="PF01566">
    <property type="entry name" value="Nramp"/>
    <property type="match status" value="1"/>
</dbReference>
<accession>A0ABT7M594</accession>
<evidence type="ECO:0000256" key="3">
    <source>
        <dbReference type="ARBA" id="ARBA00022692"/>
    </source>
</evidence>
<evidence type="ECO:0000313" key="7">
    <source>
        <dbReference type="EMBL" id="MDL5155202.1"/>
    </source>
</evidence>
<dbReference type="EMBL" id="JASVWF010000001">
    <property type="protein sequence ID" value="MDL5155202.1"/>
    <property type="molecule type" value="Genomic_DNA"/>
</dbReference>
<evidence type="ECO:0000256" key="6">
    <source>
        <dbReference type="SAM" id="Phobius"/>
    </source>
</evidence>
<feature type="transmembrane region" description="Helical" evidence="6">
    <location>
        <begin position="275"/>
        <end position="298"/>
    </location>
</feature>
<feature type="transmembrane region" description="Helical" evidence="6">
    <location>
        <begin position="231"/>
        <end position="255"/>
    </location>
</feature>
<keyword evidence="5 6" id="KW-0472">Membrane</keyword>
<proteinExistence type="predicted"/>
<keyword evidence="4 6" id="KW-1133">Transmembrane helix</keyword>
<keyword evidence="8" id="KW-1185">Reference proteome</keyword>
<keyword evidence="2" id="KW-0813">Transport</keyword>
<name>A0ABT7M594_9PSEU</name>
<gene>
    <name evidence="7" type="ORF">QRT03_04475</name>
</gene>
<feature type="transmembrane region" description="Helical" evidence="6">
    <location>
        <begin position="40"/>
        <end position="64"/>
    </location>
</feature>
<protein>
    <submittedName>
        <fullName evidence="7">Nramp family divalent metal transporter</fullName>
    </submittedName>
</protein>
<sequence>MMFRRPPVVLAGPAFVASVAYVDPGNVATNSVAGATSGYALAWVVIGAGLMAMPVQYVAAKVGIASGRSVPRSAKQVMSRPTRVFMWLQAEVVAMATDVAEFLGAAVGLQLLFGLGLLESGLITAAVSFGVLALQRRGHRPFEVGIVAFLAFIVVGVAFQLFSVGIDPGAAAAGLVPGLDDSTQLVLAVGIVGATVMPHAIYAHSALTAGRARGVGRGGRARLLGFQRTEVIVALSIAGLVNLSMLLVAAGVFSGSPVAEGVDGLEAAHAGLGQLAGGAVALAFAATLLASGLSSAAVGTYSGQVVMEGFVDVRLPLVVRRTVTMLPALVLLAIGTSPTTALVGSQVVLCFGIPFALYALMRVARDRTLLGEEAIGRPMTVVLGLISAIVISLNVVLIVDTIVG</sequence>
<feature type="transmembrane region" description="Helical" evidence="6">
    <location>
        <begin position="111"/>
        <end position="134"/>
    </location>
</feature>
<dbReference type="PRINTS" id="PR00447">
    <property type="entry name" value="NATRESASSCMP"/>
</dbReference>
<dbReference type="PANTHER" id="PTHR11706:SF33">
    <property type="entry name" value="NATURAL RESISTANCE-ASSOCIATED MACROPHAGE PROTEIN 2"/>
    <property type="match status" value="1"/>
</dbReference>